<keyword evidence="5" id="KW-0677">Repeat</keyword>
<dbReference type="CDD" id="cd09110">
    <property type="entry name" value="PLDc_CLS_1"/>
    <property type="match status" value="1"/>
</dbReference>
<dbReference type="AlphaFoldDB" id="A0A5M6DI67"/>
<keyword evidence="7 9" id="KW-0472">Membrane</keyword>
<keyword evidence="12" id="KW-1185">Reference proteome</keyword>
<evidence type="ECO:0000313" key="11">
    <source>
        <dbReference type="EMBL" id="KAA5545930.1"/>
    </source>
</evidence>
<name>A0A5M6DI67_9BACT</name>
<evidence type="ECO:0000256" key="4">
    <source>
        <dbReference type="ARBA" id="ARBA00022692"/>
    </source>
</evidence>
<feature type="domain" description="PLD phosphodiesterase" evidence="10">
    <location>
        <begin position="389"/>
        <end position="416"/>
    </location>
</feature>
<dbReference type="PROSITE" id="PS50035">
    <property type="entry name" value="PLD"/>
    <property type="match status" value="2"/>
</dbReference>
<keyword evidence="3" id="KW-0808">Transferase</keyword>
<keyword evidence="2" id="KW-1003">Cell membrane</keyword>
<evidence type="ECO:0000313" key="12">
    <source>
        <dbReference type="Proteomes" id="UP000324479"/>
    </source>
</evidence>
<keyword evidence="4 9" id="KW-0812">Transmembrane</keyword>
<evidence type="ECO:0000256" key="2">
    <source>
        <dbReference type="ARBA" id="ARBA00022475"/>
    </source>
</evidence>
<dbReference type="NCBIfam" id="TIGR04265">
    <property type="entry name" value="bac_cardiolipin"/>
    <property type="match status" value="1"/>
</dbReference>
<dbReference type="InterPro" id="IPR025202">
    <property type="entry name" value="PLD-like_dom"/>
</dbReference>
<dbReference type="Pfam" id="PF13091">
    <property type="entry name" value="PLDc_2"/>
    <property type="match status" value="2"/>
</dbReference>
<protein>
    <recommendedName>
        <fullName evidence="8">Cardiolipin synthase</fullName>
        <ecNumber evidence="8">2.7.8.-</ecNumber>
    </recommendedName>
</protein>
<evidence type="ECO:0000259" key="10">
    <source>
        <dbReference type="PROSITE" id="PS50035"/>
    </source>
</evidence>
<dbReference type="EC" id="2.7.8.-" evidence="8"/>
<dbReference type="Proteomes" id="UP000324479">
    <property type="component" value="Unassembled WGS sequence"/>
</dbReference>
<dbReference type="Gene3D" id="3.30.870.10">
    <property type="entry name" value="Endonuclease Chain A"/>
    <property type="match status" value="2"/>
</dbReference>
<accession>A0A5M6DI67</accession>
<evidence type="ECO:0000256" key="5">
    <source>
        <dbReference type="ARBA" id="ARBA00022737"/>
    </source>
</evidence>
<evidence type="ECO:0000256" key="3">
    <source>
        <dbReference type="ARBA" id="ARBA00022679"/>
    </source>
</evidence>
<dbReference type="PANTHER" id="PTHR21248:SF22">
    <property type="entry name" value="PHOSPHOLIPASE D"/>
    <property type="match status" value="1"/>
</dbReference>
<dbReference type="CDD" id="cd09112">
    <property type="entry name" value="PLDc_CLS_2"/>
    <property type="match status" value="1"/>
</dbReference>
<organism evidence="11 12">
    <name type="scientific">Roseiconus nitratireducens</name>
    <dbReference type="NCBI Taxonomy" id="2605748"/>
    <lineage>
        <taxon>Bacteria</taxon>
        <taxon>Pseudomonadati</taxon>
        <taxon>Planctomycetota</taxon>
        <taxon>Planctomycetia</taxon>
        <taxon>Pirellulales</taxon>
        <taxon>Pirellulaceae</taxon>
        <taxon>Roseiconus</taxon>
    </lineage>
</organism>
<gene>
    <name evidence="11" type="primary">cls</name>
    <name evidence="11" type="ORF">FYK55_03180</name>
</gene>
<feature type="transmembrane region" description="Helical" evidence="9">
    <location>
        <begin position="35"/>
        <end position="57"/>
    </location>
</feature>
<dbReference type="GO" id="GO:0032049">
    <property type="term" value="P:cardiolipin biosynthetic process"/>
    <property type="evidence" value="ECO:0007669"/>
    <property type="project" value="UniProtKB-UniRule"/>
</dbReference>
<dbReference type="PANTHER" id="PTHR21248">
    <property type="entry name" value="CARDIOLIPIN SYNTHASE"/>
    <property type="match status" value="1"/>
</dbReference>
<reference evidence="11 12" key="1">
    <citation type="submission" date="2019-08" db="EMBL/GenBank/DDBJ databases">
        <authorList>
            <person name="Dhanesh K."/>
            <person name="Kumar G."/>
            <person name="Sasikala C."/>
            <person name="Venkata Ramana C."/>
        </authorList>
    </citation>
    <scope>NUCLEOTIDE SEQUENCE [LARGE SCALE GENOMIC DNA]</scope>
    <source>
        <strain evidence="11 12">JC645</strain>
    </source>
</reference>
<evidence type="ECO:0000256" key="9">
    <source>
        <dbReference type="SAM" id="Phobius"/>
    </source>
</evidence>
<feature type="domain" description="PLD phosphodiesterase" evidence="10">
    <location>
        <begin position="213"/>
        <end position="240"/>
    </location>
</feature>
<dbReference type="RefSeq" id="WP_150074819.1">
    <property type="nucleotide sequence ID" value="NZ_VWOX01000002.1"/>
</dbReference>
<dbReference type="GO" id="GO:0008808">
    <property type="term" value="F:cardiolipin synthase activity"/>
    <property type="evidence" value="ECO:0007669"/>
    <property type="project" value="UniProtKB-UniRule"/>
</dbReference>
<comment type="subcellular location">
    <subcellularLocation>
        <location evidence="1">Cell membrane</location>
    </subcellularLocation>
</comment>
<comment type="caution">
    <text evidence="11">The sequence shown here is derived from an EMBL/GenBank/DDBJ whole genome shotgun (WGS) entry which is preliminary data.</text>
</comment>
<evidence type="ECO:0000256" key="6">
    <source>
        <dbReference type="ARBA" id="ARBA00022989"/>
    </source>
</evidence>
<proteinExistence type="predicted"/>
<dbReference type="EMBL" id="VWOX01000002">
    <property type="protein sequence ID" value="KAA5545930.1"/>
    <property type="molecule type" value="Genomic_DNA"/>
</dbReference>
<dbReference type="GO" id="GO:0005886">
    <property type="term" value="C:plasma membrane"/>
    <property type="evidence" value="ECO:0007669"/>
    <property type="project" value="UniProtKB-SubCell"/>
</dbReference>
<keyword evidence="6 9" id="KW-1133">Transmembrane helix</keyword>
<sequence length="476" mass="54737">MPHSTLWISIFVAYLLTWGLIPWVLLKPTVHSSAAIAWIMAIIFLPFIGPLACVLFGSTRWERHSERKRFSSAHIDHRMPERTVDFKIPDTQLHPWGSIARLTQKSTGMQVLDGNAIELSANTNTTFQRMKEIIESAEHWVHLEFYIWRNDETGTKLRDLLIAKAKQGVRVRFLYDGFGSMLLSREFLRPMRRAGVQIASFTPGFEFWHIMTLNLRNHRKIIVTDQQEAYTGGMNIGHEYLHPTKHYGHWRDTQLVLRGPAATQFQQVFAQDWFYATGEQLVEETFYPMPERRGSSRAQVVADGPDSDVDTFLELAVAALGQAKRHVDMTTPFFVPPDGLAISMAAAARRGVRVRLMIAGRGNFAWTYHAGRSFYGPLLDAGVEIYEYEKGLFHAKTMTVDGQWSLVGTANWDCRSLSLNFEVAVSMYDDEPAEQLRQHFERDIQDATRLMPQQWHERSNVTRLKEQFYRLFAPVL</sequence>
<dbReference type="SMART" id="SM00155">
    <property type="entry name" value="PLDc"/>
    <property type="match status" value="2"/>
</dbReference>
<dbReference type="SUPFAM" id="SSF56024">
    <property type="entry name" value="Phospholipase D/nuclease"/>
    <property type="match status" value="2"/>
</dbReference>
<dbReference type="InterPro" id="IPR022924">
    <property type="entry name" value="Cardiolipin_synthase"/>
</dbReference>
<evidence type="ECO:0000256" key="1">
    <source>
        <dbReference type="ARBA" id="ARBA00004236"/>
    </source>
</evidence>
<evidence type="ECO:0000256" key="8">
    <source>
        <dbReference type="NCBIfam" id="TIGR04265"/>
    </source>
</evidence>
<evidence type="ECO:0000256" key="7">
    <source>
        <dbReference type="ARBA" id="ARBA00023136"/>
    </source>
</evidence>
<feature type="transmembrane region" description="Helical" evidence="9">
    <location>
        <begin position="6"/>
        <end position="26"/>
    </location>
</feature>
<dbReference type="InterPro" id="IPR001736">
    <property type="entry name" value="PLipase_D/transphosphatidylase"/>
</dbReference>